<evidence type="ECO:0000313" key="2">
    <source>
        <dbReference type="Proteomes" id="UP000800036"/>
    </source>
</evidence>
<sequence length="256" mass="29036">MWFQQLQLVPSRTSLQGSVRPLSQDVDDDFKQQIVSTIWGKEAVGRISDETLGSFFRCYADQMLATTAGLPRRSPNAPTRSLQISTHEHLLRVLASLKHNHSIRRKDLKALIATEDLANHEMSPALDLAIKIMFMISCRSSVHAITTGHVFRPAWKDSESLSALIERVLPCHGIEPLERTEAIKAHKLRARYLKAYTRISVKWTDNLPDHLHLQVTEDWKTIQVFGQLGFLAAAIRALDGEDEDLCLEDSLSRYRT</sequence>
<dbReference type="Proteomes" id="UP000800036">
    <property type="component" value="Unassembled WGS sequence"/>
</dbReference>
<dbReference type="EMBL" id="ML976657">
    <property type="protein sequence ID" value="KAF1979830.1"/>
    <property type="molecule type" value="Genomic_DNA"/>
</dbReference>
<organism evidence="1 2">
    <name type="scientific">Bimuria novae-zelandiae CBS 107.79</name>
    <dbReference type="NCBI Taxonomy" id="1447943"/>
    <lineage>
        <taxon>Eukaryota</taxon>
        <taxon>Fungi</taxon>
        <taxon>Dikarya</taxon>
        <taxon>Ascomycota</taxon>
        <taxon>Pezizomycotina</taxon>
        <taxon>Dothideomycetes</taxon>
        <taxon>Pleosporomycetidae</taxon>
        <taxon>Pleosporales</taxon>
        <taxon>Massarineae</taxon>
        <taxon>Didymosphaeriaceae</taxon>
        <taxon>Bimuria</taxon>
    </lineage>
</organism>
<accession>A0A6A5VTA7</accession>
<name>A0A6A5VTA7_9PLEO</name>
<evidence type="ECO:0000313" key="1">
    <source>
        <dbReference type="EMBL" id="KAF1979830.1"/>
    </source>
</evidence>
<proteinExistence type="predicted"/>
<protein>
    <submittedName>
        <fullName evidence="1">Uncharacterized protein</fullName>
    </submittedName>
</protein>
<gene>
    <name evidence="1" type="ORF">BU23DRAFT_563203</name>
</gene>
<dbReference type="OrthoDB" id="5428890at2759"/>
<reference evidence="1" key="1">
    <citation type="journal article" date="2020" name="Stud. Mycol.">
        <title>101 Dothideomycetes genomes: a test case for predicting lifestyles and emergence of pathogens.</title>
        <authorList>
            <person name="Haridas S."/>
            <person name="Albert R."/>
            <person name="Binder M."/>
            <person name="Bloem J."/>
            <person name="Labutti K."/>
            <person name="Salamov A."/>
            <person name="Andreopoulos B."/>
            <person name="Baker S."/>
            <person name="Barry K."/>
            <person name="Bills G."/>
            <person name="Bluhm B."/>
            <person name="Cannon C."/>
            <person name="Castanera R."/>
            <person name="Culley D."/>
            <person name="Daum C."/>
            <person name="Ezra D."/>
            <person name="Gonzalez J."/>
            <person name="Henrissat B."/>
            <person name="Kuo A."/>
            <person name="Liang C."/>
            <person name="Lipzen A."/>
            <person name="Lutzoni F."/>
            <person name="Magnuson J."/>
            <person name="Mondo S."/>
            <person name="Nolan M."/>
            <person name="Ohm R."/>
            <person name="Pangilinan J."/>
            <person name="Park H.-J."/>
            <person name="Ramirez L."/>
            <person name="Alfaro M."/>
            <person name="Sun H."/>
            <person name="Tritt A."/>
            <person name="Yoshinaga Y."/>
            <person name="Zwiers L.-H."/>
            <person name="Turgeon B."/>
            <person name="Goodwin S."/>
            <person name="Spatafora J."/>
            <person name="Crous P."/>
            <person name="Grigoriev I."/>
        </authorList>
    </citation>
    <scope>NUCLEOTIDE SEQUENCE</scope>
    <source>
        <strain evidence="1">CBS 107.79</strain>
    </source>
</reference>
<dbReference type="AlphaFoldDB" id="A0A6A5VTA7"/>
<keyword evidence="2" id="KW-1185">Reference proteome</keyword>